<sequence>MAALGSGQDIFGSAIMCIDIGGGSTDVAIISNNSILYSYTTHCAGDYLIQKVQEYIIKKHALKVGIKEAEDVIKILVHLWNIKMKNHTQFRVFHYLD</sequence>
<proteinExistence type="predicted"/>
<evidence type="ECO:0008006" key="3">
    <source>
        <dbReference type="Google" id="ProtNLM"/>
    </source>
</evidence>
<dbReference type="SUPFAM" id="SSF53067">
    <property type="entry name" value="Actin-like ATPase domain"/>
    <property type="match status" value="1"/>
</dbReference>
<protein>
    <recommendedName>
        <fullName evidence="3">Cell division protein FtsA</fullName>
    </recommendedName>
</protein>
<gene>
    <name evidence="1" type="ORF">SHM_13740</name>
</gene>
<dbReference type="Proteomes" id="UP001163387">
    <property type="component" value="Chromosome"/>
</dbReference>
<dbReference type="EMBL" id="AP026933">
    <property type="protein sequence ID" value="BDT03728.1"/>
    <property type="molecule type" value="Genomic_DNA"/>
</dbReference>
<reference evidence="1 2" key="1">
    <citation type="journal article" date="2022" name="Front. Microbiol.">
        <title>Male-killing mechanisms vary between Spiroplasma species.</title>
        <authorList>
            <person name="Arai H."/>
            <person name="Inoue M."/>
            <person name="Kageyama D."/>
        </authorList>
    </citation>
    <scope>NUCLEOTIDE SEQUENCE [LARGE SCALE GENOMIC DNA]</scope>
    <source>
        <strain evidence="2">sHm</strain>
    </source>
</reference>
<dbReference type="Pfam" id="PF06723">
    <property type="entry name" value="MreB_Mbl"/>
    <property type="match status" value="1"/>
</dbReference>
<dbReference type="InterPro" id="IPR043129">
    <property type="entry name" value="ATPase_NBD"/>
</dbReference>
<keyword evidence="2" id="KW-1185">Reference proteome</keyword>
<accession>A0ABM8BV41</accession>
<name>A0ABM8BV41_9MOLU</name>
<evidence type="ECO:0000313" key="1">
    <source>
        <dbReference type="EMBL" id="BDT03728.1"/>
    </source>
</evidence>
<organism evidence="1 2">
    <name type="scientific">Spiroplasma ixodetis</name>
    <dbReference type="NCBI Taxonomy" id="2141"/>
    <lineage>
        <taxon>Bacteria</taxon>
        <taxon>Bacillati</taxon>
        <taxon>Mycoplasmatota</taxon>
        <taxon>Mollicutes</taxon>
        <taxon>Entomoplasmatales</taxon>
        <taxon>Spiroplasmataceae</taxon>
        <taxon>Spiroplasma</taxon>
    </lineage>
</organism>
<dbReference type="InterPro" id="IPR056546">
    <property type="entry name" value="MreB_MamK-like"/>
</dbReference>
<dbReference type="Gene3D" id="3.30.420.40">
    <property type="match status" value="1"/>
</dbReference>
<evidence type="ECO:0000313" key="2">
    <source>
        <dbReference type="Proteomes" id="UP001163387"/>
    </source>
</evidence>